<dbReference type="GO" id="GO:0008168">
    <property type="term" value="F:methyltransferase activity"/>
    <property type="evidence" value="ECO:0007669"/>
    <property type="project" value="UniProtKB-KW"/>
</dbReference>
<dbReference type="Pfam" id="PF13649">
    <property type="entry name" value="Methyltransf_25"/>
    <property type="match status" value="1"/>
</dbReference>
<dbReference type="AlphaFoldDB" id="A0AA42QT69"/>
<dbReference type="EMBL" id="JAOCIL010000001">
    <property type="protein sequence ID" value="MDH1437595.1"/>
    <property type="molecule type" value="Genomic_DNA"/>
</dbReference>
<dbReference type="RefSeq" id="WP_279746475.1">
    <property type="nucleotide sequence ID" value="NZ_JAOCIL010000001.1"/>
</dbReference>
<organism evidence="4 5">
    <name type="scientific">Acinetobacter johnsonii</name>
    <dbReference type="NCBI Taxonomy" id="40214"/>
    <lineage>
        <taxon>Bacteria</taxon>
        <taxon>Pseudomonadati</taxon>
        <taxon>Pseudomonadota</taxon>
        <taxon>Gammaproteobacteria</taxon>
        <taxon>Moraxellales</taxon>
        <taxon>Moraxellaceae</taxon>
        <taxon>Acinetobacter</taxon>
    </lineage>
</organism>
<evidence type="ECO:0000256" key="2">
    <source>
        <dbReference type="ARBA" id="ARBA00022679"/>
    </source>
</evidence>
<evidence type="ECO:0000313" key="5">
    <source>
        <dbReference type="Proteomes" id="UP001161567"/>
    </source>
</evidence>
<dbReference type="PANTHER" id="PTHR43861">
    <property type="entry name" value="TRANS-ACONITATE 2-METHYLTRANSFERASE-RELATED"/>
    <property type="match status" value="1"/>
</dbReference>
<keyword evidence="2" id="KW-0808">Transferase</keyword>
<name>A0AA42QT69_ACIJO</name>
<reference evidence="4" key="1">
    <citation type="submission" date="2022-09" db="EMBL/GenBank/DDBJ databases">
        <title>Intensive care unit water sources are persistently colonized with multi-drug resistant bacteria and are the site of extensive horizontal gene transfer of antibiotic resistance genes.</title>
        <authorList>
            <person name="Diorio-Toth L."/>
        </authorList>
    </citation>
    <scope>NUCLEOTIDE SEQUENCE</scope>
    <source>
        <strain evidence="4">GD03725</strain>
    </source>
</reference>
<dbReference type="InterPro" id="IPR029063">
    <property type="entry name" value="SAM-dependent_MTases_sf"/>
</dbReference>
<feature type="domain" description="Methyltransferase" evidence="3">
    <location>
        <begin position="41"/>
        <end position="129"/>
    </location>
</feature>
<dbReference type="Proteomes" id="UP001161567">
    <property type="component" value="Unassembled WGS sequence"/>
</dbReference>
<accession>A0AA42QT69</accession>
<protein>
    <submittedName>
        <fullName evidence="4">Class I SAM-dependent methyltransferase</fullName>
    </submittedName>
</protein>
<evidence type="ECO:0000256" key="1">
    <source>
        <dbReference type="ARBA" id="ARBA00022603"/>
    </source>
</evidence>
<gene>
    <name evidence="4" type="ORF">N5I27_04045</name>
</gene>
<proteinExistence type="predicted"/>
<dbReference type="SUPFAM" id="SSF53335">
    <property type="entry name" value="S-adenosyl-L-methionine-dependent methyltransferases"/>
    <property type="match status" value="1"/>
</dbReference>
<dbReference type="InterPro" id="IPR041698">
    <property type="entry name" value="Methyltransf_25"/>
</dbReference>
<dbReference type="CDD" id="cd02440">
    <property type="entry name" value="AdoMet_MTases"/>
    <property type="match status" value="1"/>
</dbReference>
<comment type="caution">
    <text evidence="4">The sequence shown here is derived from an EMBL/GenBank/DDBJ whole genome shotgun (WGS) entry which is preliminary data.</text>
</comment>
<sequence length="196" mass="22714">MDQTLNYYNQNATKFFNTTFNIDMESLYQAFIQYLPQDAFILDLGCGSGRDTLAFKQKGYRVEALDYSKELVALASQQTGQQVRLESFYDLSDQSKFDGIWACASLLHCERNQLPNVIQRIFNALKPNGIGYMSFKYGNQDREKDGRSFTDLNEQQVQDLLSELEGVMLLQQWITLDKLPDRTEEWLNILFKKQVG</sequence>
<evidence type="ECO:0000259" key="3">
    <source>
        <dbReference type="Pfam" id="PF13649"/>
    </source>
</evidence>
<dbReference type="PANTHER" id="PTHR43861:SF1">
    <property type="entry name" value="TRANS-ACONITATE 2-METHYLTRANSFERASE"/>
    <property type="match status" value="1"/>
</dbReference>
<keyword evidence="1 4" id="KW-0489">Methyltransferase</keyword>
<dbReference type="GO" id="GO:0032259">
    <property type="term" value="P:methylation"/>
    <property type="evidence" value="ECO:0007669"/>
    <property type="project" value="UniProtKB-KW"/>
</dbReference>
<dbReference type="Gene3D" id="3.40.50.150">
    <property type="entry name" value="Vaccinia Virus protein VP39"/>
    <property type="match status" value="1"/>
</dbReference>
<evidence type="ECO:0000313" key="4">
    <source>
        <dbReference type="EMBL" id="MDH1437595.1"/>
    </source>
</evidence>